<reference evidence="5 6" key="1">
    <citation type="submission" date="2011-08" db="EMBL/GenBank/DDBJ databases">
        <authorList>
            <person name="Weinstock G."/>
            <person name="Sodergren E."/>
            <person name="Clifton S."/>
            <person name="Fulton L."/>
            <person name="Fulton B."/>
            <person name="Courtney L."/>
            <person name="Fronick C."/>
            <person name="Harrison M."/>
            <person name="Strong C."/>
            <person name="Farmer C."/>
            <person name="Delahaunty K."/>
            <person name="Markovic C."/>
            <person name="Hall O."/>
            <person name="Minx P."/>
            <person name="Tomlinson C."/>
            <person name="Mitreva M."/>
            <person name="Hou S."/>
            <person name="Chen J."/>
            <person name="Wollam A."/>
            <person name="Pepin K.H."/>
            <person name="Johnson M."/>
            <person name="Bhonagiri V."/>
            <person name="Zhang X."/>
            <person name="Suruliraj S."/>
            <person name="Warren W."/>
            <person name="Chinwalla A."/>
            <person name="Mardis E.R."/>
            <person name="Wilson R.K."/>
        </authorList>
    </citation>
    <scope>NUCLEOTIDE SEQUENCE [LARGE SCALE GENOMIC DNA]</scope>
    <source>
        <strain evidence="5 6">DP7</strain>
    </source>
</reference>
<dbReference type="PANTHER" id="PTHR33204">
    <property type="entry name" value="TRANSCRIPTIONAL REGULATOR, MARR FAMILY"/>
    <property type="match status" value="1"/>
</dbReference>
<sequence length="134" mass="15557">MRSEEIIMKYEPKIEKEIMCPIEYGLDVFGGKWKARILCVLSTNTVIRYNAIRKELGNITDAVLAAMLKELIADELIERTQYNEIPPKVEYALTDRGRSVLPILQNICQWSRQQTKDELEKKLPPCKTCDQLKK</sequence>
<keyword evidence="1" id="KW-0805">Transcription regulation</keyword>
<dbReference type="GO" id="GO:0003677">
    <property type="term" value="F:DNA binding"/>
    <property type="evidence" value="ECO:0007669"/>
    <property type="project" value="UniProtKB-KW"/>
</dbReference>
<dbReference type="PATRIC" id="fig|537010.4.peg.1083"/>
<dbReference type="EMBL" id="AFZX01000030">
    <property type="protein sequence ID" value="EHL08184.1"/>
    <property type="molecule type" value="Genomic_DNA"/>
</dbReference>
<evidence type="ECO:0000256" key="1">
    <source>
        <dbReference type="ARBA" id="ARBA00023015"/>
    </source>
</evidence>
<protein>
    <submittedName>
        <fullName evidence="5">Transcriptional regulator, HxlR family</fullName>
    </submittedName>
</protein>
<dbReference type="InterPro" id="IPR036388">
    <property type="entry name" value="WH-like_DNA-bd_sf"/>
</dbReference>
<dbReference type="Gene3D" id="1.10.10.10">
    <property type="entry name" value="Winged helix-like DNA-binding domain superfamily/Winged helix DNA-binding domain"/>
    <property type="match status" value="1"/>
</dbReference>
<keyword evidence="3" id="KW-0804">Transcription</keyword>
<dbReference type="InterPro" id="IPR002577">
    <property type="entry name" value="HTH_HxlR"/>
</dbReference>
<dbReference type="Proteomes" id="UP000004416">
    <property type="component" value="Unassembled WGS sequence"/>
</dbReference>
<dbReference type="AlphaFoldDB" id="G9XJP0"/>
<evidence type="ECO:0000256" key="2">
    <source>
        <dbReference type="ARBA" id="ARBA00023125"/>
    </source>
</evidence>
<dbReference type="Pfam" id="PF01638">
    <property type="entry name" value="HxlR"/>
    <property type="match status" value="1"/>
</dbReference>
<dbReference type="PANTHER" id="PTHR33204:SF29">
    <property type="entry name" value="TRANSCRIPTIONAL REGULATOR"/>
    <property type="match status" value="1"/>
</dbReference>
<dbReference type="SUPFAM" id="SSF46785">
    <property type="entry name" value="Winged helix' DNA-binding domain"/>
    <property type="match status" value="1"/>
</dbReference>
<feature type="domain" description="HTH hxlR-type" evidence="4">
    <location>
        <begin position="20"/>
        <end position="119"/>
    </location>
</feature>
<organism evidence="5 6">
    <name type="scientific">Desulfitobacterium hafniense DP7</name>
    <dbReference type="NCBI Taxonomy" id="537010"/>
    <lineage>
        <taxon>Bacteria</taxon>
        <taxon>Bacillati</taxon>
        <taxon>Bacillota</taxon>
        <taxon>Clostridia</taxon>
        <taxon>Eubacteriales</taxon>
        <taxon>Desulfitobacteriaceae</taxon>
        <taxon>Desulfitobacterium</taxon>
    </lineage>
</organism>
<dbReference type="InterPro" id="IPR036390">
    <property type="entry name" value="WH_DNA-bd_sf"/>
</dbReference>
<evidence type="ECO:0000259" key="4">
    <source>
        <dbReference type="PROSITE" id="PS51118"/>
    </source>
</evidence>
<evidence type="ECO:0000256" key="3">
    <source>
        <dbReference type="ARBA" id="ARBA00023163"/>
    </source>
</evidence>
<gene>
    <name evidence="5" type="ORF">HMPREF0322_01171</name>
</gene>
<comment type="caution">
    <text evidence="5">The sequence shown here is derived from an EMBL/GenBank/DDBJ whole genome shotgun (WGS) entry which is preliminary data.</text>
</comment>
<dbReference type="HOGENOM" id="CLU_111585_5_1_9"/>
<dbReference type="PROSITE" id="PS51118">
    <property type="entry name" value="HTH_HXLR"/>
    <property type="match status" value="1"/>
</dbReference>
<evidence type="ECO:0000313" key="6">
    <source>
        <dbReference type="Proteomes" id="UP000004416"/>
    </source>
</evidence>
<accession>G9XJP0</accession>
<evidence type="ECO:0000313" key="5">
    <source>
        <dbReference type="EMBL" id="EHL08184.1"/>
    </source>
</evidence>
<keyword evidence="2" id="KW-0238">DNA-binding</keyword>
<proteinExistence type="predicted"/>
<name>G9XJP0_DESHA</name>